<accession>A0A2P6QXI5</accession>
<proteinExistence type="predicted"/>
<sequence length="53" mass="5868">MTSYSGLLEGVGHPFTRNFQFIDSMKAYLSYALLLASVSSSPIILQCATENFF</sequence>
<dbReference type="Gramene" id="PRQ38902">
    <property type="protein sequence ID" value="PRQ38902"/>
    <property type="gene ID" value="RchiOBHm_Chr4g0419081"/>
</dbReference>
<protein>
    <submittedName>
        <fullName evidence="1">Uncharacterized protein</fullName>
    </submittedName>
</protein>
<comment type="caution">
    <text evidence="1">The sequence shown here is derived from an EMBL/GenBank/DDBJ whole genome shotgun (WGS) entry which is preliminary data.</text>
</comment>
<dbReference type="Proteomes" id="UP000238479">
    <property type="component" value="Chromosome 4"/>
</dbReference>
<keyword evidence="2" id="KW-1185">Reference proteome</keyword>
<dbReference type="STRING" id="74649.A0A2P6QXI5"/>
<gene>
    <name evidence="1" type="ORF">RchiOBHm_Chr4g0419081</name>
</gene>
<dbReference type="AlphaFoldDB" id="A0A2P6QXI5"/>
<dbReference type="EMBL" id="PDCK01000042">
    <property type="protein sequence ID" value="PRQ38902.1"/>
    <property type="molecule type" value="Genomic_DNA"/>
</dbReference>
<evidence type="ECO:0000313" key="1">
    <source>
        <dbReference type="EMBL" id="PRQ38902.1"/>
    </source>
</evidence>
<evidence type="ECO:0000313" key="2">
    <source>
        <dbReference type="Proteomes" id="UP000238479"/>
    </source>
</evidence>
<reference evidence="1 2" key="1">
    <citation type="journal article" date="2018" name="Nat. Genet.">
        <title>The Rosa genome provides new insights in the design of modern roses.</title>
        <authorList>
            <person name="Bendahmane M."/>
        </authorList>
    </citation>
    <scope>NUCLEOTIDE SEQUENCE [LARGE SCALE GENOMIC DNA]</scope>
    <source>
        <strain evidence="2">cv. Old Blush</strain>
    </source>
</reference>
<name>A0A2P6QXI5_ROSCH</name>
<organism evidence="1 2">
    <name type="scientific">Rosa chinensis</name>
    <name type="common">China rose</name>
    <dbReference type="NCBI Taxonomy" id="74649"/>
    <lineage>
        <taxon>Eukaryota</taxon>
        <taxon>Viridiplantae</taxon>
        <taxon>Streptophyta</taxon>
        <taxon>Embryophyta</taxon>
        <taxon>Tracheophyta</taxon>
        <taxon>Spermatophyta</taxon>
        <taxon>Magnoliopsida</taxon>
        <taxon>eudicotyledons</taxon>
        <taxon>Gunneridae</taxon>
        <taxon>Pentapetalae</taxon>
        <taxon>rosids</taxon>
        <taxon>fabids</taxon>
        <taxon>Rosales</taxon>
        <taxon>Rosaceae</taxon>
        <taxon>Rosoideae</taxon>
        <taxon>Rosoideae incertae sedis</taxon>
        <taxon>Rosa</taxon>
    </lineage>
</organism>